<protein>
    <submittedName>
        <fullName evidence="2">Glutamine amidotransferase</fullName>
    </submittedName>
</protein>
<dbReference type="SUPFAM" id="SSF52317">
    <property type="entry name" value="Class I glutamine amidotransferase-like"/>
    <property type="match status" value="1"/>
</dbReference>
<dbReference type="EMBL" id="MLBY01000005">
    <property type="protein sequence ID" value="MEE7459407.1"/>
    <property type="molecule type" value="Genomic_DNA"/>
</dbReference>
<evidence type="ECO:0000313" key="2">
    <source>
        <dbReference type="EMBL" id="MEE7459407.1"/>
    </source>
</evidence>
<organism evidence="2 3">
    <name type="scientific">Methylobacterium radiotolerans</name>
    <dbReference type="NCBI Taxonomy" id="31998"/>
    <lineage>
        <taxon>Bacteria</taxon>
        <taxon>Pseudomonadati</taxon>
        <taxon>Pseudomonadota</taxon>
        <taxon>Alphaproteobacteria</taxon>
        <taxon>Hyphomicrobiales</taxon>
        <taxon>Methylobacteriaceae</taxon>
        <taxon>Methylobacterium</taxon>
    </lineage>
</organism>
<keyword evidence="3" id="KW-1185">Reference proteome</keyword>
<dbReference type="Pfam" id="PF00117">
    <property type="entry name" value="GATase"/>
    <property type="match status" value="1"/>
</dbReference>
<name>A0ABU7TGN4_9HYPH</name>
<dbReference type="Proteomes" id="UP001349262">
    <property type="component" value="Unassembled WGS sequence"/>
</dbReference>
<sequence length="299" mass="31339">MTHAMLRLLIADGNDRAGRAKREAAVGQTTSQAFASVVKDLAPEVACTLVNPADAGLEAALPRGTGLAAFDGLVLTGSTLRLADGGPAVERQLALMRAAFEAGLTVFGSCWGMQVAAAVAGGEVGRNPRGPEYGFARRIAPVDDGRAHPLLAGRGSAWDAPAIHLDAVTGAPPGGRVLAANAVLDVQAIEIRRGSGLFWGTQYHPETDLDELAAMLRLSADEVVSEGLAPDRAAVEAYAGEIAELAGSEGLTRRHRAWRLGLGSDILESGRRRREIGNFLALLSTIRGVKGRERDRVAR</sequence>
<proteinExistence type="predicted"/>
<evidence type="ECO:0000313" key="3">
    <source>
        <dbReference type="Proteomes" id="UP001349262"/>
    </source>
</evidence>
<dbReference type="PANTHER" id="PTHR42695">
    <property type="entry name" value="GLUTAMINE AMIDOTRANSFERASE YLR126C-RELATED"/>
    <property type="match status" value="1"/>
</dbReference>
<gene>
    <name evidence="2" type="ORF">MRSR164_22220</name>
</gene>
<dbReference type="CDD" id="cd01741">
    <property type="entry name" value="GATase1_1"/>
    <property type="match status" value="1"/>
</dbReference>
<dbReference type="PROSITE" id="PS51273">
    <property type="entry name" value="GATASE_TYPE_1"/>
    <property type="match status" value="1"/>
</dbReference>
<dbReference type="PANTHER" id="PTHR42695:SF5">
    <property type="entry name" value="GLUTAMINE AMIDOTRANSFERASE YLR126C-RELATED"/>
    <property type="match status" value="1"/>
</dbReference>
<evidence type="ECO:0000259" key="1">
    <source>
        <dbReference type="Pfam" id="PF00117"/>
    </source>
</evidence>
<comment type="caution">
    <text evidence="2">The sequence shown here is derived from an EMBL/GenBank/DDBJ whole genome shotgun (WGS) entry which is preliminary data.</text>
</comment>
<dbReference type="Gene3D" id="3.40.50.880">
    <property type="match status" value="1"/>
</dbReference>
<accession>A0ABU7TGN4</accession>
<dbReference type="InterPro" id="IPR017926">
    <property type="entry name" value="GATASE"/>
</dbReference>
<dbReference type="InterPro" id="IPR029062">
    <property type="entry name" value="Class_I_gatase-like"/>
</dbReference>
<feature type="domain" description="Glutamine amidotransferase" evidence="1">
    <location>
        <begin position="68"/>
        <end position="212"/>
    </location>
</feature>
<reference evidence="2 3" key="1">
    <citation type="journal article" date="2012" name="Genet. Mol. Biol.">
        <title>Analysis of 16S rRNA and mxaF genes revealing insights into Methylobacterium niche-specific plant association.</title>
        <authorList>
            <person name="Dourado M.N."/>
            <person name="Andreote F.D."/>
            <person name="Dini-Andreote F."/>
            <person name="Conti R."/>
            <person name="Araujo J.M."/>
            <person name="Araujo W.L."/>
        </authorList>
    </citation>
    <scope>NUCLEOTIDE SEQUENCE [LARGE SCALE GENOMIC DNA]</scope>
    <source>
        <strain evidence="2 3">SR1.6/4</strain>
    </source>
</reference>
<keyword evidence="2" id="KW-0315">Glutamine amidotransferase</keyword>
<dbReference type="InterPro" id="IPR044992">
    <property type="entry name" value="ChyE-like"/>
</dbReference>